<evidence type="ECO:0008006" key="3">
    <source>
        <dbReference type="Google" id="ProtNLM"/>
    </source>
</evidence>
<reference evidence="1 2" key="1">
    <citation type="submission" date="2019-02" db="EMBL/GenBank/DDBJ databases">
        <title>Deep-cultivation of Planctomycetes and their phenomic and genomic characterization uncovers novel biology.</title>
        <authorList>
            <person name="Wiegand S."/>
            <person name="Jogler M."/>
            <person name="Boedeker C."/>
            <person name="Pinto D."/>
            <person name="Vollmers J."/>
            <person name="Rivas-Marin E."/>
            <person name="Kohn T."/>
            <person name="Peeters S.H."/>
            <person name="Heuer A."/>
            <person name="Rast P."/>
            <person name="Oberbeckmann S."/>
            <person name="Bunk B."/>
            <person name="Jeske O."/>
            <person name="Meyerdierks A."/>
            <person name="Storesund J.E."/>
            <person name="Kallscheuer N."/>
            <person name="Luecker S."/>
            <person name="Lage O.M."/>
            <person name="Pohl T."/>
            <person name="Merkel B.J."/>
            <person name="Hornburger P."/>
            <person name="Mueller R.-W."/>
            <person name="Bruemmer F."/>
            <person name="Labrenz M."/>
            <person name="Spormann A.M."/>
            <person name="Op den Camp H."/>
            <person name="Overmann J."/>
            <person name="Amann R."/>
            <person name="Jetten M.S.M."/>
            <person name="Mascher T."/>
            <person name="Medema M.H."/>
            <person name="Devos D.P."/>
            <person name="Kaster A.-K."/>
            <person name="Ovreas L."/>
            <person name="Rohde M."/>
            <person name="Galperin M.Y."/>
            <person name="Jogler C."/>
        </authorList>
    </citation>
    <scope>NUCLEOTIDE SEQUENCE [LARGE SCALE GENOMIC DNA]</scope>
    <source>
        <strain evidence="1 2">Spa11</strain>
    </source>
</reference>
<gene>
    <name evidence="1" type="ORF">Spa11_19800</name>
</gene>
<dbReference type="Proteomes" id="UP000316426">
    <property type="component" value="Chromosome"/>
</dbReference>
<protein>
    <recommendedName>
        <fullName evidence="3">DUF2383 domain-containing protein</fullName>
    </recommendedName>
</protein>
<evidence type="ECO:0000313" key="2">
    <source>
        <dbReference type="Proteomes" id="UP000316426"/>
    </source>
</evidence>
<name>A0A518K7K8_9BACT</name>
<evidence type="ECO:0000313" key="1">
    <source>
        <dbReference type="EMBL" id="QDV73781.1"/>
    </source>
</evidence>
<keyword evidence="2" id="KW-1185">Reference proteome</keyword>
<dbReference type="AlphaFoldDB" id="A0A518K7K8"/>
<accession>A0A518K7K8</accession>
<dbReference type="EMBL" id="CP036349">
    <property type="protein sequence ID" value="QDV73781.1"/>
    <property type="molecule type" value="Genomic_DNA"/>
</dbReference>
<dbReference type="KEGG" id="bmei:Spa11_19800"/>
<sequence>MSHARDYSRGIYQYSRTPQTIEPSVAKSEAEELGRNIISAQKELAVVRKEVGSDAAAAAPLKSIDQHLAAAEKQHAMLFEECCKESVDGLACMKHCNQILLQLDKAQAEHDALMRSMEIKEMTSE</sequence>
<organism evidence="1 2">
    <name type="scientific">Botrimarina mediterranea</name>
    <dbReference type="NCBI Taxonomy" id="2528022"/>
    <lineage>
        <taxon>Bacteria</taxon>
        <taxon>Pseudomonadati</taxon>
        <taxon>Planctomycetota</taxon>
        <taxon>Planctomycetia</taxon>
        <taxon>Pirellulales</taxon>
        <taxon>Lacipirellulaceae</taxon>
        <taxon>Botrimarina</taxon>
    </lineage>
</organism>
<proteinExistence type="predicted"/>